<feature type="compositionally biased region" description="Polar residues" evidence="1">
    <location>
        <begin position="1"/>
        <end position="16"/>
    </location>
</feature>
<evidence type="ECO:0000256" key="1">
    <source>
        <dbReference type="SAM" id="MobiDB-lite"/>
    </source>
</evidence>
<proteinExistence type="predicted"/>
<dbReference type="Proteomes" id="UP000295741">
    <property type="component" value="Unassembled WGS sequence"/>
</dbReference>
<feature type="region of interest" description="Disordered" evidence="1">
    <location>
        <begin position="1"/>
        <end position="25"/>
    </location>
</feature>
<keyword evidence="5" id="KW-1185">Reference proteome</keyword>
<dbReference type="Pfam" id="PF13699">
    <property type="entry name" value="eCIS_core"/>
    <property type="match status" value="1"/>
</dbReference>
<dbReference type="EMBL" id="SNWP01000016">
    <property type="protein sequence ID" value="TDO23486.1"/>
    <property type="molecule type" value="Genomic_DNA"/>
</dbReference>
<organism evidence="4 5">
    <name type="scientific">Sediminibacterium goheungense</name>
    <dbReference type="NCBI Taxonomy" id="1086393"/>
    <lineage>
        <taxon>Bacteria</taxon>
        <taxon>Pseudomonadati</taxon>
        <taxon>Bacteroidota</taxon>
        <taxon>Chitinophagia</taxon>
        <taxon>Chitinophagales</taxon>
        <taxon>Chitinophagaceae</taxon>
        <taxon>Sediminibacterium</taxon>
    </lineage>
</organism>
<dbReference type="OrthoDB" id="292792at2"/>
<dbReference type="InterPro" id="IPR025295">
    <property type="entry name" value="eCIS_core_dom"/>
</dbReference>
<protein>
    <submittedName>
        <fullName evidence="4">Uncharacterized protein DUF4157</fullName>
    </submittedName>
</protein>
<accession>A0A4R6IRN3</accession>
<sequence length="355" mass="37512">MKNQVNQTTESQSKSSAHYVAEQKMAGEESDSLPAIVGAYQLQQIANSSPQVAQLQAFMSMANHNKSLLSLPAVSVIQKKENKTGLPDQLKSGIEQLSGVGMDDVKVHTNSSKPAQLNAYAYAQGTDIHVAPGQEKHLPHEAWHVVQQKQGKVQATTQLKGIAVNDDAVLENEADVMGAKALTTDTHTQATPVQRFSISTPVLQGAFTAGDPTTYDADGGHGYGDHGWQTTELQHKVRLETGTAPSGRVADIPDASSKFASSAIMTNAVALAMVDAAKPGVSDKTGKKGGKKARLTLAYNTAKAGISYSLDKTKVPPAVVSSTVDWVVIVLKNPPAYDEIVTMFPSAAKPGATDN</sequence>
<evidence type="ECO:0000313" key="3">
    <source>
        <dbReference type="EMBL" id="TDO23486.1"/>
    </source>
</evidence>
<name>A0A4R6IRN3_9BACT</name>
<comment type="caution">
    <text evidence="4">The sequence shown here is derived from an EMBL/GenBank/DDBJ whole genome shotgun (WGS) entry which is preliminary data.</text>
</comment>
<reference evidence="4 5" key="1">
    <citation type="submission" date="2019-03" db="EMBL/GenBank/DDBJ databases">
        <title>Genomic Encyclopedia of Archaeal and Bacterial Type Strains, Phase II (KMG-II): from individual species to whole genera.</title>
        <authorList>
            <person name="Goeker M."/>
        </authorList>
    </citation>
    <scope>NUCLEOTIDE SEQUENCE [LARGE SCALE GENOMIC DNA]</scope>
    <source>
        <strain evidence="4 5">DSM 28323</strain>
    </source>
</reference>
<dbReference type="AlphaFoldDB" id="A0A4R6IRN3"/>
<evidence type="ECO:0000259" key="2">
    <source>
        <dbReference type="Pfam" id="PF13699"/>
    </source>
</evidence>
<evidence type="ECO:0000313" key="5">
    <source>
        <dbReference type="Proteomes" id="UP000295741"/>
    </source>
</evidence>
<feature type="domain" description="eCIS core" evidence="2">
    <location>
        <begin position="86"/>
        <end position="151"/>
    </location>
</feature>
<evidence type="ECO:0000313" key="4">
    <source>
        <dbReference type="EMBL" id="TDO25089.1"/>
    </source>
</evidence>
<gene>
    <name evidence="4" type="ORF">BC659_3104</name>
    <name evidence="3" type="ORF">BC659_3346</name>
</gene>
<dbReference type="EMBL" id="SNWP01000014">
    <property type="protein sequence ID" value="TDO25089.1"/>
    <property type="molecule type" value="Genomic_DNA"/>
</dbReference>
<dbReference type="RefSeq" id="WP_133475663.1">
    <property type="nucleotide sequence ID" value="NZ_SNWP01000014.1"/>
</dbReference>